<evidence type="ECO:0000313" key="3">
    <source>
        <dbReference type="Proteomes" id="UP000314986"/>
    </source>
</evidence>
<reference evidence="2" key="4">
    <citation type="submission" date="2025-08" db="UniProtKB">
        <authorList>
            <consortium name="Ensembl"/>
        </authorList>
    </citation>
    <scope>IDENTIFICATION</scope>
</reference>
<dbReference type="Proteomes" id="UP000314986">
    <property type="component" value="Unassembled WGS sequence"/>
</dbReference>
<feature type="domain" description="SEA" evidence="1">
    <location>
        <begin position="35"/>
        <end position="155"/>
    </location>
</feature>
<evidence type="ECO:0000313" key="2">
    <source>
        <dbReference type="Ensembl" id="ENSCMIP00000004003.1"/>
    </source>
</evidence>
<dbReference type="SUPFAM" id="SSF82671">
    <property type="entry name" value="SEA domain"/>
    <property type="match status" value="2"/>
</dbReference>
<reference evidence="2" key="5">
    <citation type="submission" date="2025-09" db="UniProtKB">
        <authorList>
            <consortium name="Ensembl"/>
        </authorList>
    </citation>
    <scope>IDENTIFICATION</scope>
</reference>
<keyword evidence="3" id="KW-1185">Reference proteome</keyword>
<dbReference type="AlphaFoldDB" id="A0A4W3GJZ6"/>
<dbReference type="Pfam" id="PF01390">
    <property type="entry name" value="SEA"/>
    <property type="match status" value="2"/>
</dbReference>
<reference evidence="3" key="2">
    <citation type="journal article" date="2007" name="PLoS Biol.">
        <title>Survey sequencing and comparative analysis of the elephant shark (Callorhinchus milii) genome.</title>
        <authorList>
            <person name="Venkatesh B."/>
            <person name="Kirkness E.F."/>
            <person name="Loh Y.H."/>
            <person name="Halpern A.L."/>
            <person name="Lee A.P."/>
            <person name="Johnson J."/>
            <person name="Dandona N."/>
            <person name="Viswanathan L.D."/>
            <person name="Tay A."/>
            <person name="Venter J.C."/>
            <person name="Strausberg R.L."/>
            <person name="Brenner S."/>
        </authorList>
    </citation>
    <scope>NUCLEOTIDE SEQUENCE [LARGE SCALE GENOMIC DNA]</scope>
</reference>
<name>A0A4W3GJZ6_CALMI</name>
<dbReference type="InterPro" id="IPR036364">
    <property type="entry name" value="SEA_dom_sf"/>
</dbReference>
<reference evidence="3" key="1">
    <citation type="journal article" date="2006" name="Science">
        <title>Ancient noncoding elements conserved in the human genome.</title>
        <authorList>
            <person name="Venkatesh B."/>
            <person name="Kirkness E.F."/>
            <person name="Loh Y.H."/>
            <person name="Halpern A.L."/>
            <person name="Lee A.P."/>
            <person name="Johnson J."/>
            <person name="Dandona N."/>
            <person name="Viswanathan L.D."/>
            <person name="Tay A."/>
            <person name="Venter J.C."/>
            <person name="Strausberg R.L."/>
            <person name="Brenner S."/>
        </authorList>
    </citation>
    <scope>NUCLEOTIDE SEQUENCE [LARGE SCALE GENOMIC DNA]</scope>
</reference>
<reference evidence="3" key="3">
    <citation type="journal article" date="2014" name="Nature">
        <title>Elephant shark genome provides unique insights into gnathostome evolution.</title>
        <authorList>
            <consortium name="International Elephant Shark Genome Sequencing Consortium"/>
            <person name="Venkatesh B."/>
            <person name="Lee A.P."/>
            <person name="Ravi V."/>
            <person name="Maurya A.K."/>
            <person name="Lian M.M."/>
            <person name="Swann J.B."/>
            <person name="Ohta Y."/>
            <person name="Flajnik M.F."/>
            <person name="Sutoh Y."/>
            <person name="Kasahara M."/>
            <person name="Hoon S."/>
            <person name="Gangu V."/>
            <person name="Roy S.W."/>
            <person name="Irimia M."/>
            <person name="Korzh V."/>
            <person name="Kondrychyn I."/>
            <person name="Lim Z.W."/>
            <person name="Tay B.H."/>
            <person name="Tohari S."/>
            <person name="Kong K.W."/>
            <person name="Ho S."/>
            <person name="Lorente-Galdos B."/>
            <person name="Quilez J."/>
            <person name="Marques-Bonet T."/>
            <person name="Raney B.J."/>
            <person name="Ingham P.W."/>
            <person name="Tay A."/>
            <person name="Hillier L.W."/>
            <person name="Minx P."/>
            <person name="Boehm T."/>
            <person name="Wilson R.K."/>
            <person name="Brenner S."/>
            <person name="Warren W.C."/>
        </authorList>
    </citation>
    <scope>NUCLEOTIDE SEQUENCE [LARGE SCALE GENOMIC DNA]</scope>
</reference>
<evidence type="ECO:0000259" key="1">
    <source>
        <dbReference type="PROSITE" id="PS50024"/>
    </source>
</evidence>
<dbReference type="InterPro" id="IPR000082">
    <property type="entry name" value="SEA_dom"/>
</dbReference>
<dbReference type="InterPro" id="IPR028850">
    <property type="entry name" value="MUC16"/>
</dbReference>
<dbReference type="PANTHER" id="PTHR14672:SF1">
    <property type="entry name" value="MUCIN-16"/>
    <property type="match status" value="1"/>
</dbReference>
<protein>
    <recommendedName>
        <fullName evidence="1">SEA domain-containing protein</fullName>
    </recommendedName>
</protein>
<accession>A0A4W3GJZ6</accession>
<dbReference type="PROSITE" id="PS50024">
    <property type="entry name" value="SEA"/>
    <property type="match status" value="2"/>
</dbReference>
<organism evidence="2 3">
    <name type="scientific">Callorhinchus milii</name>
    <name type="common">Ghost shark</name>
    <dbReference type="NCBI Taxonomy" id="7868"/>
    <lineage>
        <taxon>Eukaryota</taxon>
        <taxon>Metazoa</taxon>
        <taxon>Chordata</taxon>
        <taxon>Craniata</taxon>
        <taxon>Vertebrata</taxon>
        <taxon>Chondrichthyes</taxon>
        <taxon>Holocephali</taxon>
        <taxon>Chimaeriformes</taxon>
        <taxon>Callorhinchidae</taxon>
        <taxon>Callorhinchus</taxon>
    </lineage>
</organism>
<dbReference type="PANTHER" id="PTHR14672">
    <property type="entry name" value="MUCIN-16"/>
    <property type="match status" value="1"/>
</dbReference>
<dbReference type="Gene3D" id="3.30.70.960">
    <property type="entry name" value="SEA domain"/>
    <property type="match status" value="2"/>
</dbReference>
<sequence length="233" mass="25550">FQSFSVHFLVSSGYHETTPLTTQGPTVEVTSNPPLEEAFNVTFIITNLPFTPELENSGSQLYNSAANVIADRLDNIFNNSNISPAFSHCKVESLSRVNDDQTSVYALCTFKNTTGIGNVDKVTVYKTFSEKTNQISLLGTYTLDTNSLYVNGYHETTPLTTQGPTVEVTPNPPLEEAFNVTFIITNLPFTPELENSGSQLHNSAAKVIANRLDNIFNNSNISPAFSHCKVESL</sequence>
<dbReference type="GeneTree" id="ENSGT00970000196856"/>
<proteinExistence type="predicted"/>
<feature type="domain" description="SEA" evidence="1">
    <location>
        <begin position="174"/>
        <end position="233"/>
    </location>
</feature>
<dbReference type="Ensembl" id="ENSCMIT00000004155.1">
    <property type="protein sequence ID" value="ENSCMIP00000004003.1"/>
    <property type="gene ID" value="ENSCMIG00000002400.1"/>
</dbReference>